<proteinExistence type="predicted"/>
<evidence type="ECO:0000313" key="4">
    <source>
        <dbReference type="EMBL" id="KAF9993372.1"/>
    </source>
</evidence>
<dbReference type="EMBL" id="JAAAHW010001861">
    <property type="protein sequence ID" value="KAF9993372.1"/>
    <property type="molecule type" value="Genomic_DNA"/>
</dbReference>
<evidence type="ECO:0000259" key="3">
    <source>
        <dbReference type="Pfam" id="PF00501"/>
    </source>
</evidence>
<dbReference type="PANTHER" id="PTHR44845:SF6">
    <property type="entry name" value="BETA-ALANINE-ACTIVATING ENZYME"/>
    <property type="match status" value="1"/>
</dbReference>
<dbReference type="Gene3D" id="3.40.50.980">
    <property type="match status" value="1"/>
</dbReference>
<name>A0A9P6MDI5_9FUNG</name>
<dbReference type="PANTHER" id="PTHR44845">
    <property type="entry name" value="CARRIER DOMAIN-CONTAINING PROTEIN"/>
    <property type="match status" value="1"/>
</dbReference>
<dbReference type="AlphaFoldDB" id="A0A9P6MDI5"/>
<reference evidence="4" key="1">
    <citation type="journal article" date="2020" name="Fungal Divers.">
        <title>Resolving the Mortierellaceae phylogeny through synthesis of multi-gene phylogenetics and phylogenomics.</title>
        <authorList>
            <person name="Vandepol N."/>
            <person name="Liber J."/>
            <person name="Desiro A."/>
            <person name="Na H."/>
            <person name="Kennedy M."/>
            <person name="Barry K."/>
            <person name="Grigoriev I.V."/>
            <person name="Miller A.N."/>
            <person name="O'Donnell K."/>
            <person name="Stajich J.E."/>
            <person name="Bonito G."/>
        </authorList>
    </citation>
    <scope>NUCLEOTIDE SEQUENCE</scope>
    <source>
        <strain evidence="4">MES-2147</strain>
    </source>
</reference>
<evidence type="ECO:0000256" key="2">
    <source>
        <dbReference type="ARBA" id="ARBA00022553"/>
    </source>
</evidence>
<evidence type="ECO:0000313" key="5">
    <source>
        <dbReference type="Proteomes" id="UP000749646"/>
    </source>
</evidence>
<protein>
    <recommendedName>
        <fullName evidence="3">AMP-dependent synthetase/ligase domain-containing protein</fullName>
    </recommendedName>
</protein>
<accession>A0A9P6MDI5</accession>
<comment type="caution">
    <text evidence="4">The sequence shown here is derived from an EMBL/GenBank/DDBJ whole genome shotgun (WGS) entry which is preliminary data.</text>
</comment>
<sequence length="88" mass="9787">MIIGIIAILKAGGAYVPLDPTYPKERLISIMEDAKPRIALVDNVGLAILKEAKLNQPCQKGRPIANKKIYLLDDQCFWKSLESYISAE</sequence>
<gene>
    <name evidence="4" type="ORF">BGZ65_011108</name>
</gene>
<dbReference type="Proteomes" id="UP000749646">
    <property type="component" value="Unassembled WGS sequence"/>
</dbReference>
<dbReference type="Pfam" id="PF00501">
    <property type="entry name" value="AMP-binding"/>
    <property type="match status" value="1"/>
</dbReference>
<dbReference type="OrthoDB" id="6509636at2759"/>
<keyword evidence="1" id="KW-0596">Phosphopantetheine</keyword>
<dbReference type="InterPro" id="IPR000873">
    <property type="entry name" value="AMP-dep_synth/lig_dom"/>
</dbReference>
<dbReference type="SUPFAM" id="SSF56801">
    <property type="entry name" value="Acetyl-CoA synthetase-like"/>
    <property type="match status" value="1"/>
</dbReference>
<evidence type="ECO:0000256" key="1">
    <source>
        <dbReference type="ARBA" id="ARBA00022450"/>
    </source>
</evidence>
<organism evidence="4 5">
    <name type="scientific">Modicella reniformis</name>
    <dbReference type="NCBI Taxonomy" id="1440133"/>
    <lineage>
        <taxon>Eukaryota</taxon>
        <taxon>Fungi</taxon>
        <taxon>Fungi incertae sedis</taxon>
        <taxon>Mucoromycota</taxon>
        <taxon>Mortierellomycotina</taxon>
        <taxon>Mortierellomycetes</taxon>
        <taxon>Mortierellales</taxon>
        <taxon>Mortierellaceae</taxon>
        <taxon>Modicella</taxon>
    </lineage>
</organism>
<keyword evidence="2" id="KW-0597">Phosphoprotein</keyword>
<feature type="domain" description="AMP-dependent synthetase/ligase" evidence="3">
    <location>
        <begin position="1"/>
        <end position="54"/>
    </location>
</feature>
<keyword evidence="5" id="KW-1185">Reference proteome</keyword>